<evidence type="ECO:0000313" key="2">
    <source>
        <dbReference type="Proteomes" id="UP000000753"/>
    </source>
</evidence>
<dbReference type="KEGG" id="swp:swp_4321"/>
<sequence>MDNATQKALKRLLFYKGMLKMRFIAATWLIFISFTATSVMAQCNQKVHITDIAYAKNSSYFSSKYGSELDDLIAHPSKQAGYLLLEFKVNNIQPSEDVRHYNKWLANRRIERIRTYLNESEYSAPIISKILTASTDTDRSVAIHWCASPTEKTQLRVASIKAPTTSKQ</sequence>
<gene>
    <name evidence="1" type="ordered locus">swp_4321</name>
</gene>
<name>B8CUB4_SHEPW</name>
<dbReference type="Proteomes" id="UP000000753">
    <property type="component" value="Chromosome"/>
</dbReference>
<keyword evidence="2" id="KW-1185">Reference proteome</keyword>
<dbReference type="AlphaFoldDB" id="B8CUB4"/>
<dbReference type="RefSeq" id="WP_020914305.1">
    <property type="nucleotide sequence ID" value="NC_011566.1"/>
</dbReference>
<proteinExistence type="predicted"/>
<dbReference type="HOGENOM" id="CLU_1853859_0_0_6"/>
<reference evidence="1 2" key="1">
    <citation type="journal article" date="2008" name="PLoS ONE">
        <title>Environmental adaptation: genomic analysis of the piezotolerant and psychrotolerant deep-sea iron reducing bacterium Shewanella piezotolerans WP3.</title>
        <authorList>
            <person name="Wang F."/>
            <person name="Wang J."/>
            <person name="Jian H."/>
            <person name="Zhang B."/>
            <person name="Li S."/>
            <person name="Wang F."/>
            <person name="Zeng X."/>
            <person name="Gao L."/>
            <person name="Bartlett D.H."/>
            <person name="Yu J."/>
            <person name="Hu S."/>
            <person name="Xiao X."/>
        </authorList>
    </citation>
    <scope>NUCLEOTIDE SEQUENCE [LARGE SCALE GENOMIC DNA]</scope>
    <source>
        <strain evidence="2">WP3 / JCM 13877</strain>
    </source>
</reference>
<protein>
    <recommendedName>
        <fullName evidence="3">OmpA-like domain-containing protein</fullName>
    </recommendedName>
</protein>
<organism evidence="1 2">
    <name type="scientific">Shewanella piezotolerans (strain WP3 / JCM 13877)</name>
    <dbReference type="NCBI Taxonomy" id="225849"/>
    <lineage>
        <taxon>Bacteria</taxon>
        <taxon>Pseudomonadati</taxon>
        <taxon>Pseudomonadota</taxon>
        <taxon>Gammaproteobacteria</taxon>
        <taxon>Alteromonadales</taxon>
        <taxon>Shewanellaceae</taxon>
        <taxon>Shewanella</taxon>
    </lineage>
</organism>
<evidence type="ECO:0008006" key="3">
    <source>
        <dbReference type="Google" id="ProtNLM"/>
    </source>
</evidence>
<dbReference type="EMBL" id="CP000472">
    <property type="protein sequence ID" value="ACJ30970.1"/>
    <property type="molecule type" value="Genomic_DNA"/>
</dbReference>
<dbReference type="eggNOG" id="ENOG5031VDW">
    <property type="taxonomic scope" value="Bacteria"/>
</dbReference>
<accession>B8CUB4</accession>
<evidence type="ECO:0000313" key="1">
    <source>
        <dbReference type="EMBL" id="ACJ30970.1"/>
    </source>
</evidence>